<organism evidence="1 2">
    <name type="scientific">Rotaria sordida</name>
    <dbReference type="NCBI Taxonomy" id="392033"/>
    <lineage>
        <taxon>Eukaryota</taxon>
        <taxon>Metazoa</taxon>
        <taxon>Spiralia</taxon>
        <taxon>Gnathifera</taxon>
        <taxon>Rotifera</taxon>
        <taxon>Eurotatoria</taxon>
        <taxon>Bdelloidea</taxon>
        <taxon>Philodinida</taxon>
        <taxon>Philodinidae</taxon>
        <taxon>Rotaria</taxon>
    </lineage>
</organism>
<name>A0A815UY71_9BILA</name>
<evidence type="ECO:0000313" key="2">
    <source>
        <dbReference type="Proteomes" id="UP000663882"/>
    </source>
</evidence>
<feature type="non-terminal residue" evidence="1">
    <location>
        <position position="14"/>
    </location>
</feature>
<proteinExistence type="predicted"/>
<dbReference type="EMBL" id="CAJNOO010017087">
    <property type="protein sequence ID" value="CAF1523625.1"/>
    <property type="molecule type" value="Genomic_DNA"/>
</dbReference>
<accession>A0A815UY71</accession>
<sequence length="14" mass="1539">MGVQCLRTNEADMA</sequence>
<gene>
    <name evidence="1" type="ORF">RFH988_LOCUS39349</name>
</gene>
<protein>
    <submittedName>
        <fullName evidence="1">Uncharacterized protein</fullName>
    </submittedName>
</protein>
<reference evidence="1" key="1">
    <citation type="submission" date="2021-02" db="EMBL/GenBank/DDBJ databases">
        <authorList>
            <person name="Nowell W R."/>
        </authorList>
    </citation>
    <scope>NUCLEOTIDE SEQUENCE</scope>
</reference>
<comment type="caution">
    <text evidence="1">The sequence shown here is derived from an EMBL/GenBank/DDBJ whole genome shotgun (WGS) entry which is preliminary data.</text>
</comment>
<dbReference type="Proteomes" id="UP000663882">
    <property type="component" value="Unassembled WGS sequence"/>
</dbReference>
<evidence type="ECO:0000313" key="1">
    <source>
        <dbReference type="EMBL" id="CAF1523625.1"/>
    </source>
</evidence>